<name>W0I588_9EURY</name>
<dbReference type="EMBL" id="CP006965">
    <property type="protein sequence ID" value="AHF81229.1"/>
    <property type="molecule type" value="Genomic_DNA"/>
</dbReference>
<keyword evidence="3" id="KW-1133">Transmembrane helix</keyword>
<keyword evidence="5" id="KW-1185">Reference proteome</keyword>
<feature type="region of interest" description="Disordered" evidence="2">
    <location>
        <begin position="336"/>
        <end position="383"/>
    </location>
</feature>
<sequence>MAEDIEEKIRKLRELGRAPIQRETKPTKPILPAEPQRKISKIGTLREKERKKRVLIGAFVVIVIILIASFGVYTFIQRQQLKKLEAAKQAKIAEVNAYFKGELANDSVKIELIKRIESAKSIEELNNINVKAAYEKRLAEIQKQKELEEQKKALEELNKLKSQQIVVITQAFDQLLSQPLPEDIRTEAINTLNELKQRVNEAKTQEEVLSVDPTPYLTTLWRRYYFYLIDSIPTQRVILRKNGEAHIYTKLEAKQVLGKITDYRELMKYTVEKVELVKMALVVKRENVVGAFLSSGDKIKIYARNQTTGKYFEIADEGYLDLILLPTSVGQISLSESQGEGSSISSSSSTSYTTSQSTSYNVGEESLSNSQSSTDQYSTTQSSSETSNAYYNYNVNLAEVLKAIAAGKINAPEEVKEQLSKYGWKVLDLEKDTRMLVVDPSTEVLVIFEVPSDFVPKILEYKDAIYIVKIETG</sequence>
<gene>
    <name evidence="4" type="ORF">TES1_1854</name>
</gene>
<evidence type="ECO:0000256" key="1">
    <source>
        <dbReference type="SAM" id="Coils"/>
    </source>
</evidence>
<evidence type="ECO:0000256" key="2">
    <source>
        <dbReference type="SAM" id="MobiDB-lite"/>
    </source>
</evidence>
<dbReference type="AlphaFoldDB" id="W0I588"/>
<evidence type="ECO:0000313" key="5">
    <source>
        <dbReference type="Proteomes" id="UP000019027"/>
    </source>
</evidence>
<dbReference type="RefSeq" id="WP_042682317.1">
    <property type="nucleotide sequence ID" value="NZ_CP006965.1"/>
</dbReference>
<keyword evidence="3" id="KW-0812">Transmembrane</keyword>
<keyword evidence="3" id="KW-0472">Membrane</keyword>
<keyword evidence="1" id="KW-0175">Coiled coil</keyword>
<feature type="transmembrane region" description="Helical" evidence="3">
    <location>
        <begin position="54"/>
        <end position="76"/>
    </location>
</feature>
<proteinExistence type="predicted"/>
<accession>W0I588</accession>
<dbReference type="GeneID" id="24907054"/>
<dbReference type="InterPro" id="IPR007509">
    <property type="entry name" value="DUF515"/>
</dbReference>
<dbReference type="Pfam" id="PF04415">
    <property type="entry name" value="DUF515"/>
    <property type="match status" value="1"/>
</dbReference>
<dbReference type="HOGENOM" id="CLU_541456_0_0_2"/>
<dbReference type="Proteomes" id="UP000019027">
    <property type="component" value="Chromosome"/>
</dbReference>
<dbReference type="KEGG" id="ths:TES1_1854"/>
<feature type="coiled-coil region" evidence="1">
    <location>
        <begin position="131"/>
        <end position="212"/>
    </location>
</feature>
<dbReference type="STRING" id="582419.TES1_1854"/>
<evidence type="ECO:0008006" key="6">
    <source>
        <dbReference type="Google" id="ProtNLM"/>
    </source>
</evidence>
<evidence type="ECO:0000313" key="4">
    <source>
        <dbReference type="EMBL" id="AHF81229.1"/>
    </source>
</evidence>
<reference evidence="4 5" key="1">
    <citation type="journal article" date="2014" name="Int. J. Syst. Evol. Microbiol.">
        <title>Thermococcus paralvinellae sp. nov. and Thermococcus cleftensis sp. nov. of hyperthermophilic heterotrophs from deep-sea hydrothermal vents.</title>
        <authorList>
            <person name="Hensley S.A."/>
            <person name="Jung J.H."/>
            <person name="Park C.S."/>
            <person name="Holden J.F."/>
        </authorList>
    </citation>
    <scope>NUCLEOTIDE SEQUENCE [LARGE SCALE GENOMIC DNA]</scope>
    <source>
        <strain evidence="4 5">ES1</strain>
    </source>
</reference>
<protein>
    <recommendedName>
        <fullName evidence="6">DUF515 domain-containing protein</fullName>
    </recommendedName>
</protein>
<evidence type="ECO:0000256" key="3">
    <source>
        <dbReference type="SAM" id="Phobius"/>
    </source>
</evidence>
<organism evidence="4 5">
    <name type="scientific">Thermococcus paralvinellae</name>
    <dbReference type="NCBI Taxonomy" id="582419"/>
    <lineage>
        <taxon>Archaea</taxon>
        <taxon>Methanobacteriati</taxon>
        <taxon>Methanobacteriota</taxon>
        <taxon>Thermococci</taxon>
        <taxon>Thermococcales</taxon>
        <taxon>Thermococcaceae</taxon>
        <taxon>Thermococcus</taxon>
    </lineage>
</organism>